<name>A0A8T0PNU8_PANVG</name>
<gene>
    <name evidence="2" type="ORF">PVAP13_8KG083484</name>
</gene>
<reference evidence="2" key="1">
    <citation type="submission" date="2020-05" db="EMBL/GenBank/DDBJ databases">
        <title>WGS assembly of Panicum virgatum.</title>
        <authorList>
            <person name="Lovell J.T."/>
            <person name="Jenkins J."/>
            <person name="Shu S."/>
            <person name="Juenger T.E."/>
            <person name="Schmutz J."/>
        </authorList>
    </citation>
    <scope>NUCLEOTIDE SEQUENCE</scope>
    <source>
        <strain evidence="2">AP13</strain>
    </source>
</reference>
<feature type="region of interest" description="Disordered" evidence="1">
    <location>
        <begin position="36"/>
        <end position="57"/>
    </location>
</feature>
<accession>A0A8T0PNU8</accession>
<feature type="compositionally biased region" description="Basic and acidic residues" evidence="1">
    <location>
        <begin position="46"/>
        <end position="57"/>
    </location>
</feature>
<comment type="caution">
    <text evidence="2">The sequence shown here is derived from an EMBL/GenBank/DDBJ whole genome shotgun (WGS) entry which is preliminary data.</text>
</comment>
<dbReference type="Proteomes" id="UP000823388">
    <property type="component" value="Chromosome 8K"/>
</dbReference>
<evidence type="ECO:0000256" key="1">
    <source>
        <dbReference type="SAM" id="MobiDB-lite"/>
    </source>
</evidence>
<evidence type="ECO:0000313" key="3">
    <source>
        <dbReference type="Proteomes" id="UP000823388"/>
    </source>
</evidence>
<proteinExistence type="predicted"/>
<protein>
    <submittedName>
        <fullName evidence="2">Uncharacterized protein</fullName>
    </submittedName>
</protein>
<sequence>MARGIPLPNILRCAALRHASACCGIPRAAATAPPFLPSRALRRHGERASGEPRRRSRVDEVGVRGLCSPTAVMFSSAFQDPRAAAPVHAHCGGPSSAPASGVAVLLLELA</sequence>
<evidence type="ECO:0000313" key="2">
    <source>
        <dbReference type="EMBL" id="KAG2560746.1"/>
    </source>
</evidence>
<keyword evidence="3" id="KW-1185">Reference proteome</keyword>
<dbReference type="AlphaFoldDB" id="A0A8T0PNU8"/>
<dbReference type="EMBL" id="CM029051">
    <property type="protein sequence ID" value="KAG2560746.1"/>
    <property type="molecule type" value="Genomic_DNA"/>
</dbReference>
<organism evidence="2 3">
    <name type="scientific">Panicum virgatum</name>
    <name type="common">Blackwell switchgrass</name>
    <dbReference type="NCBI Taxonomy" id="38727"/>
    <lineage>
        <taxon>Eukaryota</taxon>
        <taxon>Viridiplantae</taxon>
        <taxon>Streptophyta</taxon>
        <taxon>Embryophyta</taxon>
        <taxon>Tracheophyta</taxon>
        <taxon>Spermatophyta</taxon>
        <taxon>Magnoliopsida</taxon>
        <taxon>Liliopsida</taxon>
        <taxon>Poales</taxon>
        <taxon>Poaceae</taxon>
        <taxon>PACMAD clade</taxon>
        <taxon>Panicoideae</taxon>
        <taxon>Panicodae</taxon>
        <taxon>Paniceae</taxon>
        <taxon>Panicinae</taxon>
        <taxon>Panicum</taxon>
        <taxon>Panicum sect. Hiantes</taxon>
    </lineage>
</organism>